<keyword evidence="3" id="KW-1185">Reference proteome</keyword>
<dbReference type="RefSeq" id="WP_209458939.1">
    <property type="nucleotide sequence ID" value="NZ_JAGGKC010000007.1"/>
</dbReference>
<dbReference type="Pfam" id="PF26353">
    <property type="entry name" value="YhfM"/>
    <property type="match status" value="1"/>
</dbReference>
<comment type="caution">
    <text evidence="2">The sequence shown here is derived from an EMBL/GenBank/DDBJ whole genome shotgun (WGS) entry which is preliminary data.</text>
</comment>
<sequence length="272" mass="31679">MKRKLHFISALLIMMLMLQGCSAIDSLRLRYGMINQDFEFLKSEDLESIIIQSVRDKGFRFVVTDKIAIGDLYSSLKKADSTEEKSVFAPDYTFEFHMIDGTVIEYDYVAGVSNQDKGNFYNDEKSYRVPERIDNDLIRNLYTLRKPKYFENIYYDSLSELTGLLKEEYEGMSIGIRIYNDVDTLKYQISRDIEDFRTQLLSKGAVLLASGEKTDIVLEVRTQGYKTNVFKAVVSLRNEKDFTKRSFYIYGKYSNDISKWDTIISEEKPEGF</sequence>
<dbReference type="PROSITE" id="PS51257">
    <property type="entry name" value="PROKAR_LIPOPROTEIN"/>
    <property type="match status" value="1"/>
</dbReference>
<gene>
    <name evidence="2" type="ORF">J2Z34_001190</name>
</gene>
<reference evidence="2 3" key="1">
    <citation type="submission" date="2021-03" db="EMBL/GenBank/DDBJ databases">
        <title>Genomic Encyclopedia of Type Strains, Phase IV (KMG-IV): sequencing the most valuable type-strain genomes for metagenomic binning, comparative biology and taxonomic classification.</title>
        <authorList>
            <person name="Goeker M."/>
        </authorList>
    </citation>
    <scope>NUCLEOTIDE SEQUENCE [LARGE SCALE GENOMIC DNA]</scope>
    <source>
        <strain evidence="2 3">DSM 6139</strain>
    </source>
</reference>
<proteinExistence type="predicted"/>
<accession>A0ABS4G2E0</accession>
<name>A0ABS4G2E0_9CLOT</name>
<feature type="domain" description="YhfM-like" evidence="1">
    <location>
        <begin position="43"/>
        <end position="146"/>
    </location>
</feature>
<evidence type="ECO:0000313" key="2">
    <source>
        <dbReference type="EMBL" id="MBP1918713.1"/>
    </source>
</evidence>
<dbReference type="InterPro" id="IPR058780">
    <property type="entry name" value="YhfM-like_dom"/>
</dbReference>
<protein>
    <recommendedName>
        <fullName evidence="1">YhfM-like domain-containing protein</fullName>
    </recommendedName>
</protein>
<dbReference type="EMBL" id="JAGGKC010000007">
    <property type="protein sequence ID" value="MBP1918713.1"/>
    <property type="molecule type" value="Genomic_DNA"/>
</dbReference>
<evidence type="ECO:0000313" key="3">
    <source>
        <dbReference type="Proteomes" id="UP001519271"/>
    </source>
</evidence>
<dbReference type="Proteomes" id="UP001519271">
    <property type="component" value="Unassembled WGS sequence"/>
</dbReference>
<organism evidence="2 3">
    <name type="scientific">Youngiibacter multivorans</name>
    <dbReference type="NCBI Taxonomy" id="937251"/>
    <lineage>
        <taxon>Bacteria</taxon>
        <taxon>Bacillati</taxon>
        <taxon>Bacillota</taxon>
        <taxon>Clostridia</taxon>
        <taxon>Eubacteriales</taxon>
        <taxon>Clostridiaceae</taxon>
        <taxon>Youngiibacter</taxon>
    </lineage>
</organism>
<evidence type="ECO:0000259" key="1">
    <source>
        <dbReference type="Pfam" id="PF26353"/>
    </source>
</evidence>